<evidence type="ECO:0000256" key="3">
    <source>
        <dbReference type="ARBA" id="ARBA00023034"/>
    </source>
</evidence>
<dbReference type="EMBL" id="OZ021740">
    <property type="protein sequence ID" value="CAK9324983.1"/>
    <property type="molecule type" value="Genomic_DNA"/>
</dbReference>
<accession>A0ABP0YZX5</accession>
<gene>
    <name evidence="7" type="ORF">CITCOLO1_LOCUS17235</name>
</gene>
<comment type="subcellular location">
    <subcellularLocation>
        <location evidence="1">Cytoplasmic vesicle</location>
        <location evidence="1">Clathrin-coated vesicle</location>
    </subcellularLocation>
    <subcellularLocation>
        <location evidence="2">Golgi apparatus</location>
    </subcellularLocation>
</comment>
<feature type="compositionally biased region" description="Basic and acidic residues" evidence="5">
    <location>
        <begin position="252"/>
        <end position="263"/>
    </location>
</feature>
<dbReference type="SUPFAM" id="SSF48464">
    <property type="entry name" value="ENTH/VHS domain"/>
    <property type="match status" value="1"/>
</dbReference>
<feature type="domain" description="ENTH" evidence="6">
    <location>
        <begin position="18"/>
        <end position="150"/>
    </location>
</feature>
<evidence type="ECO:0000256" key="5">
    <source>
        <dbReference type="SAM" id="MobiDB-lite"/>
    </source>
</evidence>
<evidence type="ECO:0000256" key="4">
    <source>
        <dbReference type="ARBA" id="ARBA00023329"/>
    </source>
</evidence>
<dbReference type="PANTHER" id="PTHR12276:SF91">
    <property type="entry name" value="CLATHRIN INTERACTOR EPSIN 2-RELATED"/>
    <property type="match status" value="1"/>
</dbReference>
<feature type="region of interest" description="Disordered" evidence="5">
    <location>
        <begin position="652"/>
        <end position="671"/>
    </location>
</feature>
<evidence type="ECO:0000313" key="7">
    <source>
        <dbReference type="EMBL" id="CAK9324983.1"/>
    </source>
</evidence>
<protein>
    <recommendedName>
        <fullName evidence="6">ENTH domain-containing protein</fullName>
    </recommendedName>
</protein>
<dbReference type="Gene3D" id="1.25.40.90">
    <property type="match status" value="1"/>
</dbReference>
<name>A0ABP0YZX5_9ROSI</name>
<feature type="compositionally biased region" description="Basic and acidic residues" evidence="5">
    <location>
        <begin position="310"/>
        <end position="320"/>
    </location>
</feature>
<dbReference type="PANTHER" id="PTHR12276">
    <property type="entry name" value="EPSIN/ENT-RELATED"/>
    <property type="match status" value="1"/>
</dbReference>
<feature type="region of interest" description="Disordered" evidence="5">
    <location>
        <begin position="152"/>
        <end position="376"/>
    </location>
</feature>
<evidence type="ECO:0000259" key="6">
    <source>
        <dbReference type="PROSITE" id="PS50942"/>
    </source>
</evidence>
<feature type="region of interest" description="Disordered" evidence="5">
    <location>
        <begin position="418"/>
        <end position="443"/>
    </location>
</feature>
<organism evidence="7 8">
    <name type="scientific">Citrullus colocynthis</name>
    <name type="common">colocynth</name>
    <dbReference type="NCBI Taxonomy" id="252529"/>
    <lineage>
        <taxon>Eukaryota</taxon>
        <taxon>Viridiplantae</taxon>
        <taxon>Streptophyta</taxon>
        <taxon>Embryophyta</taxon>
        <taxon>Tracheophyta</taxon>
        <taxon>Spermatophyta</taxon>
        <taxon>Magnoliopsida</taxon>
        <taxon>eudicotyledons</taxon>
        <taxon>Gunneridae</taxon>
        <taxon>Pentapetalae</taxon>
        <taxon>rosids</taxon>
        <taxon>fabids</taxon>
        <taxon>Cucurbitales</taxon>
        <taxon>Cucurbitaceae</taxon>
        <taxon>Benincaseae</taxon>
        <taxon>Citrullus</taxon>
    </lineage>
</organism>
<keyword evidence="3" id="KW-0333">Golgi apparatus</keyword>
<reference evidence="7 8" key="1">
    <citation type="submission" date="2024-03" db="EMBL/GenBank/DDBJ databases">
        <authorList>
            <person name="Gkanogiannis A."/>
            <person name="Becerra Lopez-Lavalle L."/>
        </authorList>
    </citation>
    <scope>NUCLEOTIDE SEQUENCE [LARGE SCALE GENOMIC DNA]</scope>
</reference>
<keyword evidence="8" id="KW-1185">Reference proteome</keyword>
<dbReference type="SMART" id="SM00273">
    <property type="entry name" value="ENTH"/>
    <property type="match status" value="1"/>
</dbReference>
<feature type="compositionally biased region" description="Basic and acidic residues" evidence="5">
    <location>
        <begin position="177"/>
        <end position="243"/>
    </location>
</feature>
<dbReference type="InterPro" id="IPR008942">
    <property type="entry name" value="ENTH_VHS"/>
</dbReference>
<evidence type="ECO:0000313" key="8">
    <source>
        <dbReference type="Proteomes" id="UP001642487"/>
    </source>
</evidence>
<feature type="compositionally biased region" description="Polar residues" evidence="5">
    <location>
        <begin position="575"/>
        <end position="597"/>
    </location>
</feature>
<feature type="compositionally biased region" description="Polar residues" evidence="5">
    <location>
        <begin position="521"/>
        <end position="544"/>
    </location>
</feature>
<dbReference type="Proteomes" id="UP001642487">
    <property type="component" value="Chromosome 6"/>
</dbReference>
<keyword evidence="4" id="KW-0968">Cytoplasmic vesicle</keyword>
<sequence length="842" mass="91158">MKKAFDQTVRDLKREVNKTVLKIPKIEQKVLDATSNEPWGPHGSLLADIAQATRNYHEYQMIMGILWKRINDTGKNWRHVYKGLTVLEYLVGHGSERVIDDIREHAYQISTLSDFQYIDSNGRDQGNNVRKKSQNLVALVNDKERIIEVRQKAAANRDKFRSPTSMGSMYRPSSGGYDDRYEGRYGSRDGDRNVDSYGRERDYGYRDDRSGRNEDSYGRDYEERYNRDGFKDDDYRGRSRSIDDYQYGSRSRSSDRDGERTFDDDGQASSRNNGARADEQAQDGRQLERKFSEQNIGALPSYEEAVNESRSTEHSQRDVEAPATTAPRTFPPPTSSTPSQLTTHATTASLPTQGLDGSDEFDPRGSVPVPAAPNASSSLETNLFDSLALVPVGPVTSSADSESHVQTNSAVGSYTQTQTFEDPFGDSPFKAISSSGVQDQPHFHRGESFSAATYATPDLPVQPEPNLHHPREETLQHLNIGVLADLLPPETLPAAVSQPTFTISNQPAQPNFQAASGLPAQPNSNLGNYQQDGNTGPVNFQNPTEPGREFGNGRFVAQGGVPAHVNSYMAPPSAGPNTQPNNFGTTHNGSAAPTSSHVTLQTTRPPAQLASGNFNPPHGSVASQVSYQASNFPVVKSNVEVMGSFSPQAGNYTMTSQQIPPAGSLSTASQASKNKFETKSTVWSDTLSRGLVNLNISGPKANPMADIGVDFEALNRKEKRMEKPSTAPVISTINMGKAMGSGSGIGRAGASALRPPPNAMSGSGSGMGMGMGMGMNPNLGMGMGMRGYGGMNQPMGGMGMNMGMGQQGIPMQQPRANMPGVYNPMMGAGGFAPQQPPYGSYR</sequence>
<feature type="compositionally biased region" description="Basic and acidic residues" evidence="5">
    <location>
        <begin position="152"/>
        <end position="161"/>
    </location>
</feature>
<evidence type="ECO:0000256" key="2">
    <source>
        <dbReference type="ARBA" id="ARBA00004555"/>
    </source>
</evidence>
<feature type="compositionally biased region" description="Polar residues" evidence="5">
    <location>
        <begin position="502"/>
        <end position="514"/>
    </location>
</feature>
<dbReference type="CDD" id="cd03571">
    <property type="entry name" value="ENTH"/>
    <property type="match status" value="1"/>
</dbReference>
<dbReference type="Pfam" id="PF01417">
    <property type="entry name" value="ENTH"/>
    <property type="match status" value="1"/>
</dbReference>
<dbReference type="PROSITE" id="PS50942">
    <property type="entry name" value="ENTH"/>
    <property type="match status" value="1"/>
</dbReference>
<feature type="region of interest" description="Disordered" evidence="5">
    <location>
        <begin position="502"/>
        <end position="597"/>
    </location>
</feature>
<dbReference type="InterPro" id="IPR013809">
    <property type="entry name" value="ENTH"/>
</dbReference>
<proteinExistence type="predicted"/>
<evidence type="ECO:0000256" key="1">
    <source>
        <dbReference type="ARBA" id="ARBA00004132"/>
    </source>
</evidence>